<organism evidence="2 3">
    <name type="scientific">Pundamilia nyererei</name>
    <dbReference type="NCBI Taxonomy" id="303518"/>
    <lineage>
        <taxon>Eukaryota</taxon>
        <taxon>Metazoa</taxon>
        <taxon>Chordata</taxon>
        <taxon>Craniata</taxon>
        <taxon>Vertebrata</taxon>
        <taxon>Euteleostomi</taxon>
        <taxon>Actinopterygii</taxon>
        <taxon>Neopterygii</taxon>
        <taxon>Teleostei</taxon>
        <taxon>Neoteleostei</taxon>
        <taxon>Acanthomorphata</taxon>
        <taxon>Ovalentaria</taxon>
        <taxon>Cichlomorphae</taxon>
        <taxon>Cichliformes</taxon>
        <taxon>Cichlidae</taxon>
        <taxon>African cichlids</taxon>
        <taxon>Pseudocrenilabrinae</taxon>
        <taxon>Haplochromini</taxon>
        <taxon>Pundamilia</taxon>
    </lineage>
</organism>
<evidence type="ECO:0000313" key="3">
    <source>
        <dbReference type="RefSeq" id="XP_005755736.1"/>
    </source>
</evidence>
<keyword evidence="1" id="KW-0175">Coiled coil</keyword>
<protein>
    <submittedName>
        <fullName evidence="3">Low molecular weight neuronal intermediate filament-like</fullName>
    </submittedName>
</protein>
<reference evidence="3" key="1">
    <citation type="submission" date="2025-08" db="UniProtKB">
        <authorList>
            <consortium name="RefSeq"/>
        </authorList>
    </citation>
    <scope>IDENTIFICATION</scope>
</reference>
<name>A0A9Y3SAT8_9CICH</name>
<proteinExistence type="predicted"/>
<sequence length="213" mass="25563">MAMEKKELQLLNSLFATYIKKVNNQVNYQEHNESIHDIVEEKMKELLSMAHEEDNEEIIREQKTLTLRLEAEKKRREIAEDQLDRIIKEKVKAELDCEFQKKRTGLLEQEIQFLKEIYEEKINELQSQNQTETDNNNSDLMETLEKIRERVKRISLEKHQSKMQNIESEFGRMKENMAKLMNNLKGYEERLNNSTDLEADIEHYAKLLEKMKE</sequence>
<evidence type="ECO:0000256" key="1">
    <source>
        <dbReference type="SAM" id="Coils"/>
    </source>
</evidence>
<keyword evidence="2" id="KW-1185">Reference proteome</keyword>
<accession>A0A9Y3SAT8</accession>
<dbReference type="RefSeq" id="XP_005755736.1">
    <property type="nucleotide sequence ID" value="XM_005755679.1"/>
</dbReference>
<gene>
    <name evidence="3" type="primary">LOC102209842</name>
</gene>
<dbReference type="Proteomes" id="UP000695023">
    <property type="component" value="Unplaced"/>
</dbReference>
<dbReference type="SUPFAM" id="SSF64593">
    <property type="entry name" value="Intermediate filament protein, coiled coil region"/>
    <property type="match status" value="1"/>
</dbReference>
<evidence type="ECO:0000313" key="2">
    <source>
        <dbReference type="Proteomes" id="UP000695023"/>
    </source>
</evidence>
<dbReference type="AlphaFoldDB" id="A0A9Y3SAT8"/>
<dbReference type="GeneID" id="102209842"/>
<feature type="non-terminal residue" evidence="3">
    <location>
        <position position="213"/>
    </location>
</feature>
<feature type="coiled-coil region" evidence="1">
    <location>
        <begin position="55"/>
        <end position="197"/>
    </location>
</feature>